<protein>
    <recommendedName>
        <fullName evidence="2">RNase H type-1 domain-containing protein</fullName>
    </recommendedName>
</protein>
<reference evidence="1" key="1">
    <citation type="submission" date="2016-07" db="EMBL/GenBank/DDBJ databases">
        <title>De novo transcriptome assembly of four accessions of the metal hyperaccumulator plant Noccaea caerulescens.</title>
        <authorList>
            <person name="Blande D."/>
            <person name="Halimaa P."/>
            <person name="Tervahauta A.I."/>
            <person name="Aarts M.G."/>
            <person name="Karenlampi S.O."/>
        </authorList>
    </citation>
    <scope>NUCLEOTIDE SEQUENCE</scope>
</reference>
<name>A0A1J3CVL7_NOCCA</name>
<evidence type="ECO:0000313" key="1">
    <source>
        <dbReference type="EMBL" id="JAU09517.1"/>
    </source>
</evidence>
<dbReference type="AlphaFoldDB" id="A0A1J3CVL7"/>
<evidence type="ECO:0008006" key="2">
    <source>
        <dbReference type="Google" id="ProtNLM"/>
    </source>
</evidence>
<organism evidence="1">
    <name type="scientific">Noccaea caerulescens</name>
    <name type="common">Alpine penny-cress</name>
    <name type="synonym">Thlaspi caerulescens</name>
    <dbReference type="NCBI Taxonomy" id="107243"/>
    <lineage>
        <taxon>Eukaryota</taxon>
        <taxon>Viridiplantae</taxon>
        <taxon>Streptophyta</taxon>
        <taxon>Embryophyta</taxon>
        <taxon>Tracheophyta</taxon>
        <taxon>Spermatophyta</taxon>
        <taxon>Magnoliopsida</taxon>
        <taxon>eudicotyledons</taxon>
        <taxon>Gunneridae</taxon>
        <taxon>Pentapetalae</taxon>
        <taxon>rosids</taxon>
        <taxon>malvids</taxon>
        <taxon>Brassicales</taxon>
        <taxon>Brassicaceae</taxon>
        <taxon>Coluteocarpeae</taxon>
        <taxon>Noccaea</taxon>
    </lineage>
</organism>
<dbReference type="EMBL" id="GEVI01022803">
    <property type="protein sequence ID" value="JAU09517.1"/>
    <property type="molecule type" value="Transcribed_RNA"/>
</dbReference>
<sequence length="129" mass="14777">MVLLHSRKAFTNMANEEEGKFLCFCWALESMYSHRMQKVVFELDDVCLVGLVNRPQTWPSFGFQAAELLLLLSAFEVWKVVKGNLELNRGTTLIAQSVTMDCRLQSYVAVSHPFWLNGVFENERVLSSL</sequence>
<accession>A0A1J3CVL7</accession>
<gene>
    <name evidence="1" type="ORF">GA_TR3428_c2_g1_i1_g.10826</name>
</gene>
<proteinExistence type="predicted"/>